<feature type="transmembrane region" description="Helical" evidence="1">
    <location>
        <begin position="40"/>
        <end position="59"/>
    </location>
</feature>
<proteinExistence type="predicted"/>
<keyword evidence="1" id="KW-1133">Transmembrane helix</keyword>
<evidence type="ECO:0000256" key="1">
    <source>
        <dbReference type="SAM" id="Phobius"/>
    </source>
</evidence>
<evidence type="ECO:0000313" key="2">
    <source>
        <dbReference type="EMBL" id="CAK0809586.1"/>
    </source>
</evidence>
<keyword evidence="1" id="KW-0472">Membrane</keyword>
<comment type="caution">
    <text evidence="2">The sequence shown here is derived from an EMBL/GenBank/DDBJ whole genome shotgun (WGS) entry which is preliminary data.</text>
</comment>
<protein>
    <submittedName>
        <fullName evidence="2">Uncharacterized protein</fullName>
    </submittedName>
</protein>
<keyword evidence="1" id="KW-0812">Transmembrane</keyword>
<sequence length="224" mass="25505">MSLPVVCAVAFSVMYSGFLFIWTVVHGIVEHRPYPETTRLAFFLIVVTLTTVELHHVWIGRMCGWMAWVILVGNIWGLLDAVLRFPVVPNLRSFFTLKQCLIATFKVVCFRYSFEPLIVENMMWLLALLIVNAWLPIMYVAALPFGDAVEQRLAAHDVVNVDLALRIIGPATSQQRRLDSYRTLKRGARRAAADVAWISEKLVSLSFQTQRSPLLKSTRILRCV</sequence>
<accession>A0ABN9QVA7</accession>
<feature type="transmembrane region" description="Helical" evidence="1">
    <location>
        <begin position="126"/>
        <end position="146"/>
    </location>
</feature>
<feature type="transmembrane region" description="Helical" evidence="1">
    <location>
        <begin position="6"/>
        <end position="28"/>
    </location>
</feature>
<feature type="transmembrane region" description="Helical" evidence="1">
    <location>
        <begin position="65"/>
        <end position="83"/>
    </location>
</feature>
<organism evidence="2 3">
    <name type="scientific">Prorocentrum cordatum</name>
    <dbReference type="NCBI Taxonomy" id="2364126"/>
    <lineage>
        <taxon>Eukaryota</taxon>
        <taxon>Sar</taxon>
        <taxon>Alveolata</taxon>
        <taxon>Dinophyceae</taxon>
        <taxon>Prorocentrales</taxon>
        <taxon>Prorocentraceae</taxon>
        <taxon>Prorocentrum</taxon>
    </lineage>
</organism>
<dbReference type="Proteomes" id="UP001189429">
    <property type="component" value="Unassembled WGS sequence"/>
</dbReference>
<evidence type="ECO:0000313" key="3">
    <source>
        <dbReference type="Proteomes" id="UP001189429"/>
    </source>
</evidence>
<reference evidence="2" key="1">
    <citation type="submission" date="2023-10" db="EMBL/GenBank/DDBJ databases">
        <authorList>
            <person name="Chen Y."/>
            <person name="Shah S."/>
            <person name="Dougan E. K."/>
            <person name="Thang M."/>
            <person name="Chan C."/>
        </authorList>
    </citation>
    <scope>NUCLEOTIDE SEQUENCE [LARGE SCALE GENOMIC DNA]</scope>
</reference>
<dbReference type="EMBL" id="CAUYUJ010004446">
    <property type="protein sequence ID" value="CAK0809586.1"/>
    <property type="molecule type" value="Genomic_DNA"/>
</dbReference>
<name>A0ABN9QVA7_9DINO</name>
<gene>
    <name evidence="2" type="ORF">PCOR1329_LOCUS14808</name>
</gene>
<keyword evidence="3" id="KW-1185">Reference proteome</keyword>